<dbReference type="FunFam" id="3.40.50.720:FF:000556">
    <property type="entry name" value="Proline utilization protein PrnX-like protein"/>
    <property type="match status" value="1"/>
</dbReference>
<dbReference type="GeneID" id="36544733"/>
<dbReference type="EMBL" id="MSFM01000006">
    <property type="protein sequence ID" value="PKY04355.1"/>
    <property type="molecule type" value="Genomic_DNA"/>
</dbReference>
<gene>
    <name evidence="3" type="ORF">P168DRAFT_290435</name>
</gene>
<dbReference type="Proteomes" id="UP000234254">
    <property type="component" value="Unassembled WGS sequence"/>
</dbReference>
<dbReference type="VEuPathDB" id="FungiDB:P168DRAFT_290435"/>
<dbReference type="OrthoDB" id="41492at2759"/>
<name>A0A2I1D3B0_ASPC2</name>
<dbReference type="RefSeq" id="XP_024692949.1">
    <property type="nucleotide sequence ID" value="XM_024837209.1"/>
</dbReference>
<dbReference type="PANTHER" id="PTHR13812:SF19">
    <property type="entry name" value="KETIMINE REDUCTASE MU-CRYSTALLIN"/>
    <property type="match status" value="1"/>
</dbReference>
<proteinExistence type="inferred from homology"/>
<sequence length="472" mass="51124">MPLTILSQTQLRSLLLSLTRDEVFALQRNLALALRDYSIGNQDSGCSAVYQPRRTAITRQDGCTTLFMPASTGHSTGMKVISLQDADTAGCSTDDGPEPLGEETPLFETPGTRASMASLESDGSELSVTSSGGGRASDPRGSTSQSSSNSIDAGCVNQQPVETGMSGTLGAWPGAGSRDTSPQGCQILLDEASLPFGMINAHELTPFRTALTATMLLNKRKKVRSVVVFGAGKQAYWHIRLALVLRGADIKRVFIINRSFDRAAELLRDIYAPENAEWRGEVKFSAISSDFGEYARVLHDTLHKADVIFCCTPSVQPLFPAELLTSREGRQKGRLISAIGSYKPHMTELHPDILREEVKVSTSHWHFHKHVRHSGVVVVDSLTGAMKEAGEIVQAGIRPHQVVELGELLMVRYQSQGANAENDDDAKSLREWVETGNVIFKSVGMGLMDLVTGGDLIRLAGQRGVGTLVDNF</sequence>
<evidence type="ECO:0000256" key="2">
    <source>
        <dbReference type="SAM" id="MobiDB-lite"/>
    </source>
</evidence>
<comment type="similarity">
    <text evidence="1">Belongs to the ornithine cyclodeaminase/mu-crystallin family.</text>
</comment>
<evidence type="ECO:0000256" key="1">
    <source>
        <dbReference type="ARBA" id="ARBA00008903"/>
    </source>
</evidence>
<dbReference type="InterPro" id="IPR036291">
    <property type="entry name" value="NAD(P)-bd_dom_sf"/>
</dbReference>
<comment type="caution">
    <text evidence="3">The sequence shown here is derived from an EMBL/GenBank/DDBJ whole genome shotgun (WGS) entry which is preliminary data.</text>
</comment>
<dbReference type="Pfam" id="PF02423">
    <property type="entry name" value="OCD_Mu_crystall"/>
    <property type="match status" value="1"/>
</dbReference>
<accession>A0A2I1D3B0</accession>
<evidence type="ECO:0000313" key="3">
    <source>
        <dbReference type="EMBL" id="PKY04355.1"/>
    </source>
</evidence>
<dbReference type="GO" id="GO:0005737">
    <property type="term" value="C:cytoplasm"/>
    <property type="evidence" value="ECO:0007669"/>
    <property type="project" value="TreeGrafter"/>
</dbReference>
<protein>
    <submittedName>
        <fullName evidence="3">Proline utilization protein PrnX-like protein</fullName>
    </submittedName>
</protein>
<reference evidence="3" key="1">
    <citation type="submission" date="2016-12" db="EMBL/GenBank/DDBJ databases">
        <title>The genomes of Aspergillus section Nigri reveals drivers in fungal speciation.</title>
        <authorList>
            <consortium name="DOE Joint Genome Institute"/>
            <person name="Vesth T.C."/>
            <person name="Nybo J."/>
            <person name="Theobald S."/>
            <person name="Brandl J."/>
            <person name="Frisvad J.C."/>
            <person name="Nielsen K.F."/>
            <person name="Lyhne E.K."/>
            <person name="Kogle M.E."/>
            <person name="Kuo A."/>
            <person name="Riley R."/>
            <person name="Clum A."/>
            <person name="Nolan M."/>
            <person name="Lipzen A."/>
            <person name="Salamov A."/>
            <person name="Henrissat B."/>
            <person name="Wiebenga A."/>
            <person name="De vries R.P."/>
            <person name="Grigoriev I.V."/>
            <person name="Mortensen U.H."/>
            <person name="Andersen M.R."/>
            <person name="Baker S.E."/>
        </authorList>
    </citation>
    <scope>NUCLEOTIDE SEQUENCE</scope>
    <source>
        <strain evidence="3">IBT 28561</strain>
    </source>
</reference>
<dbReference type="InterPro" id="IPR003462">
    <property type="entry name" value="ODC_Mu_crystall"/>
</dbReference>
<dbReference type="Gene3D" id="3.40.50.720">
    <property type="entry name" value="NAD(P)-binding Rossmann-like Domain"/>
    <property type="match status" value="1"/>
</dbReference>
<dbReference type="PANTHER" id="PTHR13812">
    <property type="entry name" value="KETIMINE REDUCTASE MU-CRYSTALLIN"/>
    <property type="match status" value="1"/>
</dbReference>
<evidence type="ECO:0000313" key="4">
    <source>
        <dbReference type="Proteomes" id="UP000234254"/>
    </source>
</evidence>
<dbReference type="SUPFAM" id="SSF51735">
    <property type="entry name" value="NAD(P)-binding Rossmann-fold domains"/>
    <property type="match status" value="1"/>
</dbReference>
<organism evidence="3 4">
    <name type="scientific">Aspergillus campestris (strain IBT 28561)</name>
    <dbReference type="NCBI Taxonomy" id="1392248"/>
    <lineage>
        <taxon>Eukaryota</taxon>
        <taxon>Fungi</taxon>
        <taxon>Dikarya</taxon>
        <taxon>Ascomycota</taxon>
        <taxon>Pezizomycotina</taxon>
        <taxon>Eurotiomycetes</taxon>
        <taxon>Eurotiomycetidae</taxon>
        <taxon>Eurotiales</taxon>
        <taxon>Aspergillaceae</taxon>
        <taxon>Aspergillus</taxon>
        <taxon>Aspergillus subgen. Circumdati</taxon>
    </lineage>
</organism>
<feature type="compositionally biased region" description="Polar residues" evidence="2">
    <location>
        <begin position="140"/>
        <end position="161"/>
    </location>
</feature>
<dbReference type="AlphaFoldDB" id="A0A2I1D3B0"/>
<feature type="region of interest" description="Disordered" evidence="2">
    <location>
        <begin position="87"/>
        <end position="182"/>
    </location>
</feature>
<keyword evidence="4" id="KW-1185">Reference proteome</keyword>